<keyword evidence="2" id="KW-1185">Reference proteome</keyword>
<dbReference type="Proteomes" id="UP000030004">
    <property type="component" value="Unassembled WGS sequence"/>
</dbReference>
<name>A0A0A0EF37_9RHOB</name>
<dbReference type="NCBIfam" id="TIGR03407">
    <property type="entry name" value="urea_ABC_UrtA"/>
    <property type="match status" value="1"/>
</dbReference>
<organism evidence="1 2">
    <name type="scientific">Pseudooceanicola atlanticus</name>
    <dbReference type="NCBI Taxonomy" id="1461694"/>
    <lineage>
        <taxon>Bacteria</taxon>
        <taxon>Pseudomonadati</taxon>
        <taxon>Pseudomonadota</taxon>
        <taxon>Alphaproteobacteria</taxon>
        <taxon>Rhodobacterales</taxon>
        <taxon>Paracoccaceae</taxon>
        <taxon>Pseudooceanicola</taxon>
    </lineage>
</organism>
<dbReference type="PANTHER" id="PTHR47628:SF1">
    <property type="entry name" value="ALIPHATIC AMIDASE EXPRESSION-REGULATING PROTEIN"/>
    <property type="match status" value="1"/>
</dbReference>
<dbReference type="PANTHER" id="PTHR47628">
    <property type="match status" value="1"/>
</dbReference>
<dbReference type="InterPro" id="IPR017777">
    <property type="entry name" value="ABC_urea-bd_UrtA"/>
</dbReference>
<dbReference type="AlphaFoldDB" id="A0A0A0EF37"/>
<dbReference type="InterPro" id="IPR028082">
    <property type="entry name" value="Peripla_BP_I"/>
</dbReference>
<dbReference type="Pfam" id="PF13433">
    <property type="entry name" value="Peripla_BP_5"/>
    <property type="match status" value="1"/>
</dbReference>
<dbReference type="EMBL" id="AQQX01000002">
    <property type="protein sequence ID" value="KGM49596.1"/>
    <property type="molecule type" value="Genomic_DNA"/>
</dbReference>
<dbReference type="Gene3D" id="3.40.50.2300">
    <property type="match status" value="2"/>
</dbReference>
<dbReference type="CDD" id="cd06355">
    <property type="entry name" value="PBP1_FmdD-like"/>
    <property type="match status" value="1"/>
</dbReference>
<dbReference type="FunFam" id="3.40.50.2300:FF:000097">
    <property type="entry name" value="Branched-chain amino acid ABC transporter substrate-binding protein"/>
    <property type="match status" value="1"/>
</dbReference>
<sequence>MLGAAAGSLMISTAAIAQDDTIKVGILHSLSGTMAISETTLKDTMLMLIEEQNAKGGVMGKQLEAVVVDPASDWPLFAEKARELLTVSEVDVMFGCWTSVSRKSVLPVIEELNGLLFYPVQYEGEESSKNVFYTGAAPNQQAIPATDYYLEELGVEKFALLGTDYVYPRTTNNILESYLKDKGIAEEDIFVNYTPFGHSDWSKIVSDVVALGADGKKVGVISTINGDANIGFYKELAAQGISAEDIPVVAFSVGEEELSGLDTSNLVGHLAAWNYFQSADTDVNAEFIEKWKAFAGEDRVTNDPMEAHYIGFNMWVNAVEAAGTTDVDAVREAMWGQEFPNLTGGTAVMGTNHHLAKPVLIGEILEDGQFDIISETDPVPGDAWTDFLPESAVLKSDWKELECGMYNTDTETCVQLESNY</sequence>
<gene>
    <name evidence="1" type="ORF">ATO9_06140</name>
</gene>
<reference evidence="1 2" key="1">
    <citation type="journal article" date="2015" name="Antonie Van Leeuwenhoek">
        <title>Pseudooceanicola atlanticus gen. nov. sp. nov., isolated from surface seawater of the Atlantic Ocean and reclassification of Oceanicola batsensis, Oceanicola marinus, Oceanicola nitratireducens, Oceanicola nanhaiensis, Oceanicola antarcticus and Oceanicola flagellatus, as Pseudooceanicola batsensis comb. nov., Pseudooceanicola marinus comb. nov., Pseudooceanicola nitratireducens comb. nov., Pseudooceanicola nanhaiensis comb. nov., Pseudooceanicola antarcticus comb. nov., and Pseudooceanicola flagellatus comb. nov.</title>
        <authorList>
            <person name="Lai Q."/>
            <person name="Li G."/>
            <person name="Liu X."/>
            <person name="Du Y."/>
            <person name="Sun F."/>
            <person name="Shao Z."/>
        </authorList>
    </citation>
    <scope>NUCLEOTIDE SEQUENCE [LARGE SCALE GENOMIC DNA]</scope>
    <source>
        <strain evidence="1 2">22II-s11g</strain>
    </source>
</reference>
<evidence type="ECO:0000313" key="1">
    <source>
        <dbReference type="EMBL" id="KGM49596.1"/>
    </source>
</evidence>
<evidence type="ECO:0000313" key="2">
    <source>
        <dbReference type="Proteomes" id="UP000030004"/>
    </source>
</evidence>
<proteinExistence type="predicted"/>
<accession>A0A0A0EF37</accession>
<dbReference type="STRING" id="1461694.ATO9_06140"/>
<dbReference type="eggNOG" id="COG0683">
    <property type="taxonomic scope" value="Bacteria"/>
</dbReference>
<protein>
    <submittedName>
        <fullName evidence="1">Branched-chain amino acid ABC transporter substrate-binding protein</fullName>
    </submittedName>
</protein>
<dbReference type="SUPFAM" id="SSF53822">
    <property type="entry name" value="Periplasmic binding protein-like I"/>
    <property type="match status" value="1"/>
</dbReference>
<comment type="caution">
    <text evidence="1">The sequence shown here is derived from an EMBL/GenBank/DDBJ whole genome shotgun (WGS) entry which is preliminary data.</text>
</comment>